<proteinExistence type="predicted"/>
<accession>A0A0E9RGT0</accession>
<protein>
    <submittedName>
        <fullName evidence="1">Uncharacterized protein</fullName>
    </submittedName>
</protein>
<sequence>MELFKVFNGLIIKSWKHGYSNYAWSCLKWCDRM</sequence>
<dbReference type="EMBL" id="GBXM01081014">
    <property type="protein sequence ID" value="JAH27563.1"/>
    <property type="molecule type" value="Transcribed_RNA"/>
</dbReference>
<reference evidence="1" key="2">
    <citation type="journal article" date="2015" name="Fish Shellfish Immunol.">
        <title>Early steps in the European eel (Anguilla anguilla)-Vibrio vulnificus interaction in the gills: Role of the RtxA13 toxin.</title>
        <authorList>
            <person name="Callol A."/>
            <person name="Pajuelo D."/>
            <person name="Ebbesson L."/>
            <person name="Teles M."/>
            <person name="MacKenzie S."/>
            <person name="Amaro C."/>
        </authorList>
    </citation>
    <scope>NUCLEOTIDE SEQUENCE</scope>
</reference>
<organism evidence="1">
    <name type="scientific">Anguilla anguilla</name>
    <name type="common">European freshwater eel</name>
    <name type="synonym">Muraena anguilla</name>
    <dbReference type="NCBI Taxonomy" id="7936"/>
    <lineage>
        <taxon>Eukaryota</taxon>
        <taxon>Metazoa</taxon>
        <taxon>Chordata</taxon>
        <taxon>Craniata</taxon>
        <taxon>Vertebrata</taxon>
        <taxon>Euteleostomi</taxon>
        <taxon>Actinopterygii</taxon>
        <taxon>Neopterygii</taxon>
        <taxon>Teleostei</taxon>
        <taxon>Anguilliformes</taxon>
        <taxon>Anguillidae</taxon>
        <taxon>Anguilla</taxon>
    </lineage>
</organism>
<dbReference type="AlphaFoldDB" id="A0A0E9RGT0"/>
<reference evidence="1" key="1">
    <citation type="submission" date="2014-11" db="EMBL/GenBank/DDBJ databases">
        <authorList>
            <person name="Amaro Gonzalez C."/>
        </authorList>
    </citation>
    <scope>NUCLEOTIDE SEQUENCE</scope>
</reference>
<name>A0A0E9RGT0_ANGAN</name>
<evidence type="ECO:0000313" key="1">
    <source>
        <dbReference type="EMBL" id="JAH27563.1"/>
    </source>
</evidence>